<evidence type="ECO:0000259" key="2">
    <source>
        <dbReference type="Pfam" id="PF24867"/>
    </source>
</evidence>
<dbReference type="Proteomes" id="UP000036987">
    <property type="component" value="Unassembled WGS sequence"/>
</dbReference>
<dbReference type="EMBL" id="LFYR01001099">
    <property type="protein sequence ID" value="KMZ64780.1"/>
    <property type="molecule type" value="Genomic_DNA"/>
</dbReference>
<keyword evidence="1" id="KW-0472">Membrane</keyword>
<feature type="transmembrane region" description="Helical" evidence="1">
    <location>
        <begin position="179"/>
        <end position="200"/>
    </location>
</feature>
<organism evidence="3 4">
    <name type="scientific">Zostera marina</name>
    <name type="common">Eelgrass</name>
    <dbReference type="NCBI Taxonomy" id="29655"/>
    <lineage>
        <taxon>Eukaryota</taxon>
        <taxon>Viridiplantae</taxon>
        <taxon>Streptophyta</taxon>
        <taxon>Embryophyta</taxon>
        <taxon>Tracheophyta</taxon>
        <taxon>Spermatophyta</taxon>
        <taxon>Magnoliopsida</taxon>
        <taxon>Liliopsida</taxon>
        <taxon>Zosteraceae</taxon>
        <taxon>Zostera</taxon>
    </lineage>
</organism>
<reference evidence="4" key="1">
    <citation type="journal article" date="2016" name="Nature">
        <title>The genome of the seagrass Zostera marina reveals angiosperm adaptation to the sea.</title>
        <authorList>
            <person name="Olsen J.L."/>
            <person name="Rouze P."/>
            <person name="Verhelst B."/>
            <person name="Lin Y.-C."/>
            <person name="Bayer T."/>
            <person name="Collen J."/>
            <person name="Dattolo E."/>
            <person name="De Paoli E."/>
            <person name="Dittami S."/>
            <person name="Maumus F."/>
            <person name="Michel G."/>
            <person name="Kersting A."/>
            <person name="Lauritano C."/>
            <person name="Lohaus R."/>
            <person name="Toepel M."/>
            <person name="Tonon T."/>
            <person name="Vanneste K."/>
            <person name="Amirebrahimi M."/>
            <person name="Brakel J."/>
            <person name="Bostroem C."/>
            <person name="Chovatia M."/>
            <person name="Grimwood J."/>
            <person name="Jenkins J.W."/>
            <person name="Jueterbock A."/>
            <person name="Mraz A."/>
            <person name="Stam W.T."/>
            <person name="Tice H."/>
            <person name="Bornberg-Bauer E."/>
            <person name="Green P.J."/>
            <person name="Pearson G.A."/>
            <person name="Procaccini G."/>
            <person name="Duarte C.M."/>
            <person name="Schmutz J."/>
            <person name="Reusch T.B.H."/>
            <person name="Van de Peer Y."/>
        </authorList>
    </citation>
    <scope>NUCLEOTIDE SEQUENCE [LARGE SCALE GENOMIC DNA]</scope>
    <source>
        <strain evidence="4">cv. Finnish</strain>
    </source>
</reference>
<accession>A0A0K9P9D1</accession>
<feature type="transmembrane region" description="Helical" evidence="1">
    <location>
        <begin position="21"/>
        <end position="53"/>
    </location>
</feature>
<feature type="domain" description="DUF7733" evidence="2">
    <location>
        <begin position="20"/>
        <end position="208"/>
    </location>
</feature>
<sequence length="215" mass="24323">MMSTGRRKGRMDIRRLSSVHYYTLSIATILFFTGMTNLQDVAFLVCSIIYLVFLDRVVFPPSNVSISLLSVFGEKNLVVGFYLVFSAVIGIFLPFLYIFEGVVKGHSQIVSIVVPNLFLICSQVFMEGVTDVCNFSLPVQLFVSISYNLRITIVNWLVVDLGSVKDQNSSWRLSAGQGLVFANMLLWTFNLFGVLLPVFLPKVFKLYYADHPKKY</sequence>
<keyword evidence="1" id="KW-1133">Transmembrane helix</keyword>
<evidence type="ECO:0000313" key="4">
    <source>
        <dbReference type="Proteomes" id="UP000036987"/>
    </source>
</evidence>
<evidence type="ECO:0000256" key="1">
    <source>
        <dbReference type="SAM" id="Phobius"/>
    </source>
</evidence>
<dbReference type="PANTHER" id="PTHR33829:SF1">
    <property type="entry name" value="TRANSMEMBRANE PROTEIN"/>
    <property type="match status" value="1"/>
</dbReference>
<feature type="transmembrane region" description="Helical" evidence="1">
    <location>
        <begin position="77"/>
        <end position="97"/>
    </location>
</feature>
<comment type="caution">
    <text evidence="3">The sequence shown here is derived from an EMBL/GenBank/DDBJ whole genome shotgun (WGS) entry which is preliminary data.</text>
</comment>
<name>A0A0K9P9D1_ZOSMR</name>
<feature type="transmembrane region" description="Helical" evidence="1">
    <location>
        <begin position="138"/>
        <end position="158"/>
    </location>
</feature>
<dbReference type="OrthoDB" id="1906194at2759"/>
<dbReference type="AlphaFoldDB" id="A0A0K9P9D1"/>
<gene>
    <name evidence="3" type="ORF">ZOSMA_34G00580</name>
</gene>
<protein>
    <recommendedName>
        <fullName evidence="2">DUF7733 domain-containing protein</fullName>
    </recommendedName>
</protein>
<evidence type="ECO:0000313" key="3">
    <source>
        <dbReference type="EMBL" id="KMZ64780.1"/>
    </source>
</evidence>
<dbReference type="OMA" id="CSQVFME"/>
<keyword evidence="4" id="KW-1185">Reference proteome</keyword>
<dbReference type="InterPro" id="IPR056635">
    <property type="entry name" value="DUF7733"/>
</dbReference>
<dbReference type="PANTHER" id="PTHR33829">
    <property type="entry name" value="OSJNBA0044M19.10 PROTEIN"/>
    <property type="match status" value="1"/>
</dbReference>
<proteinExistence type="predicted"/>
<dbReference type="Pfam" id="PF24867">
    <property type="entry name" value="DUF7733"/>
    <property type="match status" value="1"/>
</dbReference>
<keyword evidence="1" id="KW-0812">Transmembrane</keyword>
<feature type="transmembrane region" description="Helical" evidence="1">
    <location>
        <begin position="109"/>
        <end position="126"/>
    </location>
</feature>